<keyword evidence="1" id="KW-0472">Membrane</keyword>
<proteinExistence type="predicted"/>
<reference evidence="2 3" key="1">
    <citation type="submission" date="2020-08" db="EMBL/GenBank/DDBJ databases">
        <title>Acidobacteriota in marine sediments use diverse sulfur dissimilation pathways.</title>
        <authorList>
            <person name="Wasmund K."/>
        </authorList>
    </citation>
    <scope>NUCLEOTIDE SEQUENCE [LARGE SCALE GENOMIC DNA]</scope>
    <source>
        <strain evidence="2">MAG AM4</strain>
    </source>
</reference>
<comment type="caution">
    <text evidence="2">The sequence shown here is derived from an EMBL/GenBank/DDBJ whole genome shotgun (WGS) entry which is preliminary data.</text>
</comment>
<evidence type="ECO:0000313" key="3">
    <source>
        <dbReference type="Proteomes" id="UP000648239"/>
    </source>
</evidence>
<feature type="transmembrane region" description="Helical" evidence="1">
    <location>
        <begin position="179"/>
        <end position="205"/>
    </location>
</feature>
<dbReference type="EMBL" id="JACXWD010000009">
    <property type="protein sequence ID" value="MBD3867406.1"/>
    <property type="molecule type" value="Genomic_DNA"/>
</dbReference>
<feature type="transmembrane region" description="Helical" evidence="1">
    <location>
        <begin position="7"/>
        <end position="22"/>
    </location>
</feature>
<name>A0A8J6Y7H4_9BACT</name>
<feature type="transmembrane region" description="Helical" evidence="1">
    <location>
        <begin position="107"/>
        <end position="130"/>
    </location>
</feature>
<evidence type="ECO:0000313" key="2">
    <source>
        <dbReference type="EMBL" id="MBD3867406.1"/>
    </source>
</evidence>
<evidence type="ECO:0000256" key="1">
    <source>
        <dbReference type="SAM" id="Phobius"/>
    </source>
</evidence>
<gene>
    <name evidence="2" type="ORF">IFK94_04690</name>
</gene>
<organism evidence="2 3">
    <name type="scientific">Candidatus Polarisedimenticola svalbardensis</name>
    <dbReference type="NCBI Taxonomy" id="2886004"/>
    <lineage>
        <taxon>Bacteria</taxon>
        <taxon>Pseudomonadati</taxon>
        <taxon>Acidobacteriota</taxon>
        <taxon>Candidatus Polarisedimenticolia</taxon>
        <taxon>Candidatus Polarisedimenticolales</taxon>
        <taxon>Candidatus Polarisedimenticolaceae</taxon>
        <taxon>Candidatus Polarisedimenticola</taxon>
    </lineage>
</organism>
<protein>
    <submittedName>
        <fullName evidence="2">Uncharacterized protein</fullName>
    </submittedName>
</protein>
<sequence length="207" mass="22388">MKERFQGILLFLPVPVVLWLITNLPLGVWPSLGLGVALMATHRLYARPYARRRAGRRCLWCGRVGEGGRLESLTVVEPMGETDWSVCPGNHQERLTGFLGWASRNALFLKVGIAGTLLLYLITVLLAAYGKLGPLESTDLSAGFRLLIALTVLPLGWLGPGSGSGTALKVPFPVHIQALIGTVAVVWLFRIVGLIWLVASAIHFLGG</sequence>
<dbReference type="Proteomes" id="UP000648239">
    <property type="component" value="Unassembled WGS sequence"/>
</dbReference>
<feature type="transmembrane region" description="Helical" evidence="1">
    <location>
        <begin position="142"/>
        <end position="159"/>
    </location>
</feature>
<dbReference type="AlphaFoldDB" id="A0A8J6Y7H4"/>
<keyword evidence="1" id="KW-0812">Transmembrane</keyword>
<keyword evidence="1" id="KW-1133">Transmembrane helix</keyword>
<accession>A0A8J6Y7H4</accession>